<protein>
    <recommendedName>
        <fullName evidence="2">DUF1308 domain-containing protein</fullName>
    </recommendedName>
</protein>
<comment type="caution">
    <text evidence="3">The sequence shown here is derived from an EMBL/GenBank/DDBJ whole genome shotgun (WGS) entry which is preliminary data.</text>
</comment>
<reference evidence="3 4" key="1">
    <citation type="submission" date="2021-07" db="EMBL/GenBank/DDBJ databases">
        <title>The Aristolochia fimbriata genome: insights into angiosperm evolution, floral development and chemical biosynthesis.</title>
        <authorList>
            <person name="Jiao Y."/>
        </authorList>
    </citation>
    <scope>NUCLEOTIDE SEQUENCE [LARGE SCALE GENOMIC DNA]</scope>
    <source>
        <strain evidence="3">IBCAS-2021</strain>
        <tissue evidence="3">Leaf</tissue>
    </source>
</reference>
<dbReference type="PANTHER" id="PTHR13379">
    <property type="entry name" value="UNCHARACTERIZED DUF1308"/>
    <property type="match status" value="1"/>
</dbReference>
<name>A0AAV7E1C6_ARIFI</name>
<feature type="compositionally biased region" description="Polar residues" evidence="1">
    <location>
        <begin position="12"/>
        <end position="22"/>
    </location>
</feature>
<feature type="region of interest" description="Disordered" evidence="1">
    <location>
        <begin position="1"/>
        <end position="24"/>
    </location>
</feature>
<accession>A0AAV7E1C6</accession>
<gene>
    <name evidence="3" type="ORF">H6P81_017854</name>
</gene>
<proteinExistence type="predicted"/>
<keyword evidence="4" id="KW-1185">Reference proteome</keyword>
<dbReference type="Proteomes" id="UP000825729">
    <property type="component" value="Unassembled WGS sequence"/>
</dbReference>
<evidence type="ECO:0000259" key="2">
    <source>
        <dbReference type="Pfam" id="PF07000"/>
    </source>
</evidence>
<dbReference type="PANTHER" id="PTHR13379:SF0">
    <property type="entry name" value="UPF0415 PROTEIN C7ORF25"/>
    <property type="match status" value="1"/>
</dbReference>
<dbReference type="AlphaFoldDB" id="A0AAV7E1C6"/>
<dbReference type="Pfam" id="PF07000">
    <property type="entry name" value="DUF1308"/>
    <property type="match status" value="1"/>
</dbReference>
<dbReference type="EMBL" id="JAINDJ010000007">
    <property type="protein sequence ID" value="KAG9442000.1"/>
    <property type="molecule type" value="Genomic_DNA"/>
</dbReference>
<evidence type="ECO:0000256" key="1">
    <source>
        <dbReference type="SAM" id="MobiDB-lite"/>
    </source>
</evidence>
<sequence length="486" mass="53739">MERESFGVGESDASSSVPNAQTVERAEKRCQALSDRVHDLPLSRMTNSCKRTLLRLINAELRFLSRLPDSSHATSVNIGYIEAVVHILQQPFITGVSRVCKGVPLSGHYKGSKASSHPKGAHVDIVCTAGRSPVWFLVSDRNPKYISWSGSNRNKGLGIRLKEVVEAAYSTLALKPEFIVLFFSNGIDQFTVRKLKDDFGASEVGREGGDIFEEVEEDWVYITGGIRQLGNFTDTESCREYQGSRVFQIKINCIVNADSLLDINNIDQIVEESKSDFSEITSGASSNDRFSSVISAMRSSSEDFVDADDHLMLDKVLINFDTTALVALVSGISNGDTDRLLRAPDSALKERFKGNVKFIMEQVNSEIQNPLLEVVRDLIRGKCGIISETVHSEFKELVSMYGGPNEKARADALLKRLLIVPDHPSERMMSLPTTRKIALKNKFIFGTGDHWKAPTLTANTGFVRAIFQTGMSLLTLEHSPRALTGD</sequence>
<feature type="domain" description="DUF1308" evidence="2">
    <location>
        <begin position="318"/>
        <end position="484"/>
    </location>
</feature>
<evidence type="ECO:0000313" key="3">
    <source>
        <dbReference type="EMBL" id="KAG9442000.1"/>
    </source>
</evidence>
<evidence type="ECO:0000313" key="4">
    <source>
        <dbReference type="Proteomes" id="UP000825729"/>
    </source>
</evidence>
<organism evidence="3 4">
    <name type="scientific">Aristolochia fimbriata</name>
    <name type="common">White veined hardy Dutchman's pipe vine</name>
    <dbReference type="NCBI Taxonomy" id="158543"/>
    <lineage>
        <taxon>Eukaryota</taxon>
        <taxon>Viridiplantae</taxon>
        <taxon>Streptophyta</taxon>
        <taxon>Embryophyta</taxon>
        <taxon>Tracheophyta</taxon>
        <taxon>Spermatophyta</taxon>
        <taxon>Magnoliopsida</taxon>
        <taxon>Magnoliidae</taxon>
        <taxon>Piperales</taxon>
        <taxon>Aristolochiaceae</taxon>
        <taxon>Aristolochia</taxon>
    </lineage>
</organism>
<dbReference type="InterPro" id="IPR010733">
    <property type="entry name" value="DUF1308"/>
</dbReference>